<organism evidence="1 2">
    <name type="scientific">Corchorus capsularis</name>
    <name type="common">Jute</name>
    <dbReference type="NCBI Taxonomy" id="210143"/>
    <lineage>
        <taxon>Eukaryota</taxon>
        <taxon>Viridiplantae</taxon>
        <taxon>Streptophyta</taxon>
        <taxon>Embryophyta</taxon>
        <taxon>Tracheophyta</taxon>
        <taxon>Spermatophyta</taxon>
        <taxon>Magnoliopsida</taxon>
        <taxon>eudicotyledons</taxon>
        <taxon>Gunneridae</taxon>
        <taxon>Pentapetalae</taxon>
        <taxon>rosids</taxon>
        <taxon>malvids</taxon>
        <taxon>Malvales</taxon>
        <taxon>Malvaceae</taxon>
        <taxon>Grewioideae</taxon>
        <taxon>Apeibeae</taxon>
        <taxon>Corchorus</taxon>
    </lineage>
</organism>
<dbReference type="Proteomes" id="UP000188268">
    <property type="component" value="Unassembled WGS sequence"/>
</dbReference>
<gene>
    <name evidence="1" type="ORF">CCACVL1_03803</name>
</gene>
<comment type="caution">
    <text evidence="1">The sequence shown here is derived from an EMBL/GenBank/DDBJ whole genome shotgun (WGS) entry which is preliminary data.</text>
</comment>
<evidence type="ECO:0000313" key="2">
    <source>
        <dbReference type="Proteomes" id="UP000188268"/>
    </source>
</evidence>
<dbReference type="EMBL" id="AWWV01006876">
    <property type="protein sequence ID" value="OMO99442.1"/>
    <property type="molecule type" value="Genomic_DNA"/>
</dbReference>
<proteinExistence type="predicted"/>
<sequence length="22" mass="2258">MANTTQITVATQPALLNINATA</sequence>
<reference evidence="1 2" key="1">
    <citation type="submission" date="2013-09" db="EMBL/GenBank/DDBJ databases">
        <title>Corchorus capsularis genome sequencing.</title>
        <authorList>
            <person name="Alam M."/>
            <person name="Haque M.S."/>
            <person name="Islam M.S."/>
            <person name="Emdad E.M."/>
            <person name="Islam M.M."/>
            <person name="Ahmed B."/>
            <person name="Halim A."/>
            <person name="Hossen Q.M.M."/>
            <person name="Hossain M.Z."/>
            <person name="Ahmed R."/>
            <person name="Khan M.M."/>
            <person name="Islam R."/>
            <person name="Rashid M.M."/>
            <person name="Khan S.A."/>
            <person name="Rahman M.S."/>
            <person name="Alam M."/>
        </authorList>
    </citation>
    <scope>NUCLEOTIDE SEQUENCE [LARGE SCALE GENOMIC DNA]</scope>
    <source>
        <strain evidence="2">cv. CVL-1</strain>
        <tissue evidence="1">Whole seedling</tissue>
    </source>
</reference>
<accession>A0A1R3JX69</accession>
<evidence type="ECO:0000313" key="1">
    <source>
        <dbReference type="EMBL" id="OMO99442.1"/>
    </source>
</evidence>
<keyword evidence="2" id="KW-1185">Reference proteome</keyword>
<dbReference type="Gramene" id="OMO99442">
    <property type="protein sequence ID" value="OMO99442"/>
    <property type="gene ID" value="CCACVL1_03803"/>
</dbReference>
<protein>
    <submittedName>
        <fullName evidence="1">Uncharacterized protein</fullName>
    </submittedName>
</protein>
<name>A0A1R3JX69_COCAP</name>
<dbReference type="AlphaFoldDB" id="A0A1R3JX69"/>